<reference evidence="1 2" key="1">
    <citation type="submission" date="2024-06" db="EMBL/GenBank/DDBJ databases">
        <authorList>
            <person name="Kaempfer P."/>
            <person name="Viver T."/>
        </authorList>
    </citation>
    <scope>NUCLEOTIDE SEQUENCE [LARGE SCALE GENOMIC DNA]</scope>
    <source>
        <strain evidence="1 2">ST-37</strain>
    </source>
</reference>
<protein>
    <submittedName>
        <fullName evidence="1">RHS repeat-associated core domain-containing protein</fullName>
    </submittedName>
</protein>
<dbReference type="InterPro" id="IPR050708">
    <property type="entry name" value="T6SS_VgrG/RHS"/>
</dbReference>
<evidence type="ECO:0000313" key="2">
    <source>
        <dbReference type="Proteomes" id="UP001629058"/>
    </source>
</evidence>
<gene>
    <name evidence="1" type="ORF">ABS765_17130</name>
</gene>
<dbReference type="RefSeq" id="WP_408092763.1">
    <property type="nucleotide sequence ID" value="NZ_JBELPY010000017.1"/>
</dbReference>
<dbReference type="PANTHER" id="PTHR32305:SF15">
    <property type="entry name" value="PROTEIN RHSA-RELATED"/>
    <property type="match status" value="1"/>
</dbReference>
<dbReference type="Gene3D" id="2.180.10.10">
    <property type="entry name" value="RHS repeat-associated core"/>
    <property type="match status" value="1"/>
</dbReference>
<comment type="caution">
    <text evidence="1">The sequence shown here is derived from an EMBL/GenBank/DDBJ whole genome shotgun (WGS) entry which is preliminary data.</text>
</comment>
<proteinExistence type="predicted"/>
<feature type="non-terminal residue" evidence="1">
    <location>
        <position position="1"/>
    </location>
</feature>
<keyword evidence="2" id="KW-1185">Reference proteome</keyword>
<dbReference type="PANTHER" id="PTHR32305">
    <property type="match status" value="1"/>
</dbReference>
<dbReference type="NCBIfam" id="TIGR03696">
    <property type="entry name" value="Rhs_assc_core"/>
    <property type="match status" value="1"/>
</dbReference>
<dbReference type="EMBL" id="JBELPY010000017">
    <property type="protein sequence ID" value="MFL9835743.1"/>
    <property type="molecule type" value="Genomic_DNA"/>
</dbReference>
<sequence length="627" mass="70349">VGGTSSNSPLQTVDYTYNIRGWMTQINNPADVSGGDLFGYKIKYNQVEGQQIPNNDFTNLQVKPKYNGNIAEVDWRTNTTPGDNLRRYGYVYDGLNRLLAGFYQKDTNPTAKEYFEKIDYDLNGNITNLKRSEGILNGSGTAMTIDNLNYSYTGNRLNSVTDVSGQYSGYPDTSGNSISYDINGNMASHIDKGILEIKYNNLNLPNYIKFNDFVTRDGSNVYRNLSYSYRADGVKIKKVHHYFSGRRKNDTFSTTEYIEGFQYKDDPEIPIQNNGLQFFATSEGYFDFVKNKYIYNYSDHLGNVRLSYFHNGSSIEVLEENNYYPFGLKHEGYNALAGNPSYQYKYNGKELQETGMYDYGARFYMPDIGRWGVVDPLAEKMTRHSPYNYAFNNPIRFMDPDGRDPIDYVNEKGKKIGTDGTTDEGVVMVTNKQDQAAIKAADKKGQGVALDQLSEFNINMIVPNDADLTESLHVLGRGDANGNLKEESSIVDRNIVFRGQTGPLPTVDANGLATAPAELPQPLFMSGNSKTSIHLHPTGIFEQNDVSYPFDALTPTRGIDDRAFTQFTTNIIVGRLEVGNNTNITKNPNGSYNDSRPIGAAVYNSNGVFRMKLTVPVIKNILKRNSK</sequence>
<dbReference type="Proteomes" id="UP001629058">
    <property type="component" value="Unassembled WGS sequence"/>
</dbReference>
<organism evidence="1 2">
    <name type="scientific">Chryseobacterium terrae</name>
    <dbReference type="NCBI Taxonomy" id="3163299"/>
    <lineage>
        <taxon>Bacteria</taxon>
        <taxon>Pseudomonadati</taxon>
        <taxon>Bacteroidota</taxon>
        <taxon>Flavobacteriia</taxon>
        <taxon>Flavobacteriales</taxon>
        <taxon>Weeksellaceae</taxon>
        <taxon>Chryseobacterium group</taxon>
        <taxon>Chryseobacterium</taxon>
    </lineage>
</organism>
<accession>A0ABW8Y901</accession>
<evidence type="ECO:0000313" key="1">
    <source>
        <dbReference type="EMBL" id="MFL9835743.1"/>
    </source>
</evidence>
<dbReference type="InterPro" id="IPR022385">
    <property type="entry name" value="Rhs_assc_core"/>
</dbReference>
<name>A0ABW8Y901_9FLAO</name>